<proteinExistence type="predicted"/>
<organism evidence="1 2">
    <name type="scientific">Staphylococcus gallinarum</name>
    <dbReference type="NCBI Taxonomy" id="1293"/>
    <lineage>
        <taxon>Bacteria</taxon>
        <taxon>Bacillati</taxon>
        <taxon>Bacillota</taxon>
        <taxon>Bacilli</taxon>
        <taxon>Bacillales</taxon>
        <taxon>Staphylococcaceae</taxon>
        <taxon>Staphylococcus</taxon>
    </lineage>
</organism>
<name>A0A380FB85_STAGA</name>
<evidence type="ECO:0000313" key="1">
    <source>
        <dbReference type="EMBL" id="SUM31438.1"/>
    </source>
</evidence>
<dbReference type="Proteomes" id="UP000255277">
    <property type="component" value="Unassembled WGS sequence"/>
</dbReference>
<reference evidence="1 2" key="1">
    <citation type="submission" date="2018-06" db="EMBL/GenBank/DDBJ databases">
        <authorList>
            <consortium name="Pathogen Informatics"/>
            <person name="Doyle S."/>
        </authorList>
    </citation>
    <scope>NUCLEOTIDE SEQUENCE [LARGE SCALE GENOMIC DNA]</scope>
    <source>
        <strain evidence="1 2">NCTC12195</strain>
    </source>
</reference>
<dbReference type="AlphaFoldDB" id="A0A380FB85"/>
<protein>
    <submittedName>
        <fullName evidence="1">Uncharacterized protein</fullName>
    </submittedName>
</protein>
<dbReference type="EMBL" id="UHDK01000001">
    <property type="protein sequence ID" value="SUM31438.1"/>
    <property type="molecule type" value="Genomic_DNA"/>
</dbReference>
<accession>A0A380FB85</accession>
<sequence length="29" mass="3446">MYHNKNLGVQKGYKVRVLSWKDLLTIEIV</sequence>
<gene>
    <name evidence="1" type="ORF">NCTC12195_00852</name>
</gene>
<evidence type="ECO:0000313" key="2">
    <source>
        <dbReference type="Proteomes" id="UP000255277"/>
    </source>
</evidence>